<evidence type="ECO:0000313" key="8">
    <source>
        <dbReference type="EMBL" id="SHK67276.1"/>
    </source>
</evidence>
<keyword evidence="2" id="KW-0201">Cytochrome c-type biogenesis</keyword>
<keyword evidence="6" id="KW-0812">Transmembrane</keyword>
<sequence length="207" mass="20874">MTDPETRTGPRRSEIVATVVVVVLVAIGVFALWPRSSPPRSADPAPGPDVTALRAAADLPACPAGTATPAGPLAGVTATCLGDGGSVDLGSALAGRTTLVNLWASWCGPCRAELPALAEYAARPDAVPVLLVDVRDADEPALQLLTDLGVRLPAVTDPDGAVPAALRSPPGLPLTYLVRPDGSAALVDPPIPFTSADEVAAAVARLS</sequence>
<reference evidence="8 9" key="1">
    <citation type="submission" date="2016-11" db="EMBL/GenBank/DDBJ databases">
        <authorList>
            <person name="Jaros S."/>
            <person name="Januszkiewicz K."/>
            <person name="Wedrychowicz H."/>
        </authorList>
    </citation>
    <scope>NUCLEOTIDE SEQUENCE [LARGE SCALE GENOMIC DNA]</scope>
    <source>
        <strain evidence="8 9">DSM 43832</strain>
    </source>
</reference>
<dbReference type="STRING" id="1848.SAMN05443637_11011"/>
<accession>A0A1M6UDM4</accession>
<keyword evidence="6" id="KW-0472">Membrane</keyword>
<keyword evidence="3" id="KW-0735">Signal-anchor</keyword>
<gene>
    <name evidence="8" type="ORF">SAMN05443637_11011</name>
</gene>
<keyword evidence="8" id="KW-0413">Isomerase</keyword>
<dbReference type="PANTHER" id="PTHR42852">
    <property type="entry name" value="THIOL:DISULFIDE INTERCHANGE PROTEIN DSBE"/>
    <property type="match status" value="1"/>
</dbReference>
<dbReference type="GO" id="GO:0030313">
    <property type="term" value="C:cell envelope"/>
    <property type="evidence" value="ECO:0007669"/>
    <property type="project" value="UniProtKB-SubCell"/>
</dbReference>
<dbReference type="InterPro" id="IPR013740">
    <property type="entry name" value="Redoxin"/>
</dbReference>
<evidence type="ECO:0000313" key="9">
    <source>
        <dbReference type="Proteomes" id="UP000184363"/>
    </source>
</evidence>
<dbReference type="Proteomes" id="UP000184363">
    <property type="component" value="Unassembled WGS sequence"/>
</dbReference>
<evidence type="ECO:0000259" key="7">
    <source>
        <dbReference type="PROSITE" id="PS51352"/>
    </source>
</evidence>
<dbReference type="InterPro" id="IPR013766">
    <property type="entry name" value="Thioredoxin_domain"/>
</dbReference>
<organism evidence="8 9">
    <name type="scientific">Pseudonocardia thermophila</name>
    <dbReference type="NCBI Taxonomy" id="1848"/>
    <lineage>
        <taxon>Bacteria</taxon>
        <taxon>Bacillati</taxon>
        <taxon>Actinomycetota</taxon>
        <taxon>Actinomycetes</taxon>
        <taxon>Pseudonocardiales</taxon>
        <taxon>Pseudonocardiaceae</taxon>
        <taxon>Pseudonocardia</taxon>
    </lineage>
</organism>
<dbReference type="GO" id="GO:0016491">
    <property type="term" value="F:oxidoreductase activity"/>
    <property type="evidence" value="ECO:0007669"/>
    <property type="project" value="InterPro"/>
</dbReference>
<dbReference type="GO" id="GO:0017004">
    <property type="term" value="P:cytochrome complex assembly"/>
    <property type="evidence" value="ECO:0007669"/>
    <property type="project" value="UniProtKB-KW"/>
</dbReference>
<comment type="subcellular location">
    <subcellularLocation>
        <location evidence="1">Cell envelope</location>
    </subcellularLocation>
</comment>
<dbReference type="InterPro" id="IPR050553">
    <property type="entry name" value="Thioredoxin_ResA/DsbE_sf"/>
</dbReference>
<evidence type="ECO:0000256" key="6">
    <source>
        <dbReference type="SAM" id="Phobius"/>
    </source>
</evidence>
<name>A0A1M6UDM4_PSETH</name>
<evidence type="ECO:0000256" key="5">
    <source>
        <dbReference type="ARBA" id="ARBA00023284"/>
    </source>
</evidence>
<dbReference type="AlphaFoldDB" id="A0A1M6UDM4"/>
<dbReference type="InterPro" id="IPR036249">
    <property type="entry name" value="Thioredoxin-like_sf"/>
</dbReference>
<evidence type="ECO:0000256" key="4">
    <source>
        <dbReference type="ARBA" id="ARBA00023157"/>
    </source>
</evidence>
<keyword evidence="5" id="KW-0676">Redox-active center</keyword>
<dbReference type="CDD" id="cd02966">
    <property type="entry name" value="TlpA_like_family"/>
    <property type="match status" value="1"/>
</dbReference>
<keyword evidence="9" id="KW-1185">Reference proteome</keyword>
<dbReference type="GO" id="GO:0016853">
    <property type="term" value="F:isomerase activity"/>
    <property type="evidence" value="ECO:0007669"/>
    <property type="project" value="UniProtKB-KW"/>
</dbReference>
<proteinExistence type="predicted"/>
<dbReference type="EMBL" id="FRAP01000010">
    <property type="protein sequence ID" value="SHK67276.1"/>
    <property type="molecule type" value="Genomic_DNA"/>
</dbReference>
<feature type="transmembrane region" description="Helical" evidence="6">
    <location>
        <begin position="15"/>
        <end position="33"/>
    </location>
</feature>
<keyword evidence="6" id="KW-1133">Transmembrane helix</keyword>
<dbReference type="PANTHER" id="PTHR42852:SF6">
    <property type="entry name" value="THIOL:DISULFIDE INTERCHANGE PROTEIN DSBE"/>
    <property type="match status" value="1"/>
</dbReference>
<dbReference type="Pfam" id="PF08534">
    <property type="entry name" value="Redoxin"/>
    <property type="match status" value="1"/>
</dbReference>
<evidence type="ECO:0000256" key="1">
    <source>
        <dbReference type="ARBA" id="ARBA00004196"/>
    </source>
</evidence>
<protein>
    <submittedName>
        <fullName evidence="8">Thiol-disulfide isomerase or thioredoxin</fullName>
    </submittedName>
</protein>
<evidence type="ECO:0000256" key="3">
    <source>
        <dbReference type="ARBA" id="ARBA00022968"/>
    </source>
</evidence>
<evidence type="ECO:0000256" key="2">
    <source>
        <dbReference type="ARBA" id="ARBA00022748"/>
    </source>
</evidence>
<dbReference type="PROSITE" id="PS51352">
    <property type="entry name" value="THIOREDOXIN_2"/>
    <property type="match status" value="1"/>
</dbReference>
<keyword evidence="4" id="KW-1015">Disulfide bond</keyword>
<dbReference type="PROSITE" id="PS00194">
    <property type="entry name" value="THIOREDOXIN_1"/>
    <property type="match status" value="1"/>
</dbReference>
<dbReference type="RefSeq" id="WP_234997251.1">
    <property type="nucleotide sequence ID" value="NZ_CALGVN010000001.1"/>
</dbReference>
<dbReference type="Gene3D" id="3.40.30.10">
    <property type="entry name" value="Glutaredoxin"/>
    <property type="match status" value="1"/>
</dbReference>
<dbReference type="InterPro" id="IPR017937">
    <property type="entry name" value="Thioredoxin_CS"/>
</dbReference>
<dbReference type="SUPFAM" id="SSF52833">
    <property type="entry name" value="Thioredoxin-like"/>
    <property type="match status" value="1"/>
</dbReference>
<feature type="domain" description="Thioredoxin" evidence="7">
    <location>
        <begin position="62"/>
        <end position="207"/>
    </location>
</feature>